<feature type="domain" description="HTH luxR-type" evidence="4">
    <location>
        <begin position="160"/>
        <end position="225"/>
    </location>
</feature>
<dbReference type="Pfam" id="PF00196">
    <property type="entry name" value="GerE"/>
    <property type="match status" value="1"/>
</dbReference>
<name>A0A921FLN1_9MICC</name>
<dbReference type="CDD" id="cd06170">
    <property type="entry name" value="LuxR_C_like"/>
    <property type="match status" value="1"/>
</dbReference>
<organism evidence="6 7">
    <name type="scientific">Enteractinococcus helveticum</name>
    <dbReference type="NCBI Taxonomy" id="1837282"/>
    <lineage>
        <taxon>Bacteria</taxon>
        <taxon>Bacillati</taxon>
        <taxon>Actinomycetota</taxon>
        <taxon>Actinomycetes</taxon>
        <taxon>Micrococcales</taxon>
        <taxon>Micrococcaceae</taxon>
    </lineage>
</organism>
<dbReference type="InterPro" id="IPR058245">
    <property type="entry name" value="NreC/VraR/RcsB-like_REC"/>
</dbReference>
<reference evidence="6" key="2">
    <citation type="submission" date="2021-09" db="EMBL/GenBank/DDBJ databases">
        <authorList>
            <person name="Gilroy R."/>
        </authorList>
    </citation>
    <scope>NUCLEOTIDE SEQUENCE</scope>
    <source>
        <strain evidence="6">ChiHjej13B12-14962</strain>
    </source>
</reference>
<proteinExistence type="predicted"/>
<dbReference type="PROSITE" id="PS50043">
    <property type="entry name" value="HTH_LUXR_2"/>
    <property type="match status" value="1"/>
</dbReference>
<dbReference type="PROSITE" id="PS50110">
    <property type="entry name" value="RESPONSE_REGULATORY"/>
    <property type="match status" value="1"/>
</dbReference>
<dbReference type="InterPro" id="IPR039420">
    <property type="entry name" value="WalR-like"/>
</dbReference>
<dbReference type="Proteomes" id="UP000703315">
    <property type="component" value="Unassembled WGS sequence"/>
</dbReference>
<dbReference type="GO" id="GO:0003677">
    <property type="term" value="F:DNA binding"/>
    <property type="evidence" value="ECO:0007669"/>
    <property type="project" value="UniProtKB-KW"/>
</dbReference>
<evidence type="ECO:0000256" key="1">
    <source>
        <dbReference type="ARBA" id="ARBA00022553"/>
    </source>
</evidence>
<sequence>MPKEIDMPSDTGHQDTLKVFVVDDHAIARRGIAAYLDVLDDMETIGEAIDGQDALDQMAEFAAFKKLPDVVLLDLLMPRLDGVSTLKILREKYPQVQVVILTSYDEVERMNTVMRLGAAGYLLKDAGPLEVASAIRAAVKDEVFIATSMAKKLTQMMNSPASGISSLTERERTVLMLVGEGCSNQEIAKRLHISERTARTHVSNMLGKLNLSSRTQAALLAVNSGLIAP</sequence>
<evidence type="ECO:0000313" key="7">
    <source>
        <dbReference type="Proteomes" id="UP000703315"/>
    </source>
</evidence>
<feature type="domain" description="Response regulatory" evidence="5">
    <location>
        <begin position="18"/>
        <end position="139"/>
    </location>
</feature>
<dbReference type="Pfam" id="PF00072">
    <property type="entry name" value="Response_reg"/>
    <property type="match status" value="1"/>
</dbReference>
<dbReference type="GO" id="GO:0000160">
    <property type="term" value="P:phosphorelay signal transduction system"/>
    <property type="evidence" value="ECO:0007669"/>
    <property type="project" value="InterPro"/>
</dbReference>
<dbReference type="AlphaFoldDB" id="A0A921FLN1"/>
<dbReference type="PANTHER" id="PTHR43214">
    <property type="entry name" value="TWO-COMPONENT RESPONSE REGULATOR"/>
    <property type="match status" value="1"/>
</dbReference>
<dbReference type="PANTHER" id="PTHR43214:SF43">
    <property type="entry name" value="TWO-COMPONENT RESPONSE REGULATOR"/>
    <property type="match status" value="1"/>
</dbReference>
<gene>
    <name evidence="6" type="ORF">K8V32_04575</name>
</gene>
<evidence type="ECO:0000259" key="4">
    <source>
        <dbReference type="PROSITE" id="PS50043"/>
    </source>
</evidence>
<dbReference type="InterPro" id="IPR016032">
    <property type="entry name" value="Sig_transdc_resp-reg_C-effctor"/>
</dbReference>
<evidence type="ECO:0000259" key="5">
    <source>
        <dbReference type="PROSITE" id="PS50110"/>
    </source>
</evidence>
<dbReference type="SUPFAM" id="SSF46894">
    <property type="entry name" value="C-terminal effector domain of the bipartite response regulators"/>
    <property type="match status" value="1"/>
</dbReference>
<dbReference type="GO" id="GO:0006355">
    <property type="term" value="P:regulation of DNA-templated transcription"/>
    <property type="evidence" value="ECO:0007669"/>
    <property type="project" value="InterPro"/>
</dbReference>
<dbReference type="InterPro" id="IPR011006">
    <property type="entry name" value="CheY-like_superfamily"/>
</dbReference>
<evidence type="ECO:0000313" key="6">
    <source>
        <dbReference type="EMBL" id="HJF14065.1"/>
    </source>
</evidence>
<accession>A0A921FLN1</accession>
<evidence type="ECO:0000256" key="2">
    <source>
        <dbReference type="ARBA" id="ARBA00023125"/>
    </source>
</evidence>
<dbReference type="RefSeq" id="WP_303903573.1">
    <property type="nucleotide sequence ID" value="NZ_DYXC01000059.1"/>
</dbReference>
<evidence type="ECO:0000256" key="3">
    <source>
        <dbReference type="PROSITE-ProRule" id="PRU00169"/>
    </source>
</evidence>
<feature type="modified residue" description="4-aspartylphosphate" evidence="3">
    <location>
        <position position="74"/>
    </location>
</feature>
<dbReference type="InterPro" id="IPR000792">
    <property type="entry name" value="Tscrpt_reg_LuxR_C"/>
</dbReference>
<dbReference type="Gene3D" id="3.40.50.2300">
    <property type="match status" value="1"/>
</dbReference>
<protein>
    <submittedName>
        <fullName evidence="6">Response regulator transcription factor</fullName>
    </submittedName>
</protein>
<dbReference type="InterPro" id="IPR001789">
    <property type="entry name" value="Sig_transdc_resp-reg_receiver"/>
</dbReference>
<dbReference type="EMBL" id="DYXC01000059">
    <property type="protein sequence ID" value="HJF14065.1"/>
    <property type="molecule type" value="Genomic_DNA"/>
</dbReference>
<dbReference type="SMART" id="SM00421">
    <property type="entry name" value="HTH_LUXR"/>
    <property type="match status" value="1"/>
</dbReference>
<dbReference type="SMART" id="SM00448">
    <property type="entry name" value="REC"/>
    <property type="match status" value="1"/>
</dbReference>
<reference evidence="6" key="1">
    <citation type="journal article" date="2021" name="PeerJ">
        <title>Extensive microbial diversity within the chicken gut microbiome revealed by metagenomics and culture.</title>
        <authorList>
            <person name="Gilroy R."/>
            <person name="Ravi A."/>
            <person name="Getino M."/>
            <person name="Pursley I."/>
            <person name="Horton D.L."/>
            <person name="Alikhan N.F."/>
            <person name="Baker D."/>
            <person name="Gharbi K."/>
            <person name="Hall N."/>
            <person name="Watson M."/>
            <person name="Adriaenssens E.M."/>
            <person name="Foster-Nyarko E."/>
            <person name="Jarju S."/>
            <person name="Secka A."/>
            <person name="Antonio M."/>
            <person name="Oren A."/>
            <person name="Chaudhuri R.R."/>
            <person name="La Ragione R."/>
            <person name="Hildebrand F."/>
            <person name="Pallen M.J."/>
        </authorList>
    </citation>
    <scope>NUCLEOTIDE SEQUENCE</scope>
    <source>
        <strain evidence="6">ChiHjej13B12-14962</strain>
    </source>
</reference>
<dbReference type="CDD" id="cd17535">
    <property type="entry name" value="REC_NarL-like"/>
    <property type="match status" value="1"/>
</dbReference>
<keyword evidence="1 3" id="KW-0597">Phosphoprotein</keyword>
<keyword evidence="2" id="KW-0238">DNA-binding</keyword>
<dbReference type="SUPFAM" id="SSF52172">
    <property type="entry name" value="CheY-like"/>
    <property type="match status" value="1"/>
</dbReference>
<comment type="caution">
    <text evidence="6">The sequence shown here is derived from an EMBL/GenBank/DDBJ whole genome shotgun (WGS) entry which is preliminary data.</text>
</comment>
<dbReference type="PRINTS" id="PR00038">
    <property type="entry name" value="HTHLUXR"/>
</dbReference>